<dbReference type="AlphaFoldDB" id="A0A1Q6FAK3"/>
<evidence type="ECO:0000256" key="1">
    <source>
        <dbReference type="SAM" id="Phobius"/>
    </source>
</evidence>
<keyword evidence="1" id="KW-1133">Transmembrane helix</keyword>
<sequence>MTTLSIVLGILTWCLISVLIGLVGSRRKIGFAWTFVLSLILTPVVGLIAALTSPRLPHGGEKWGFVHIGFMVLTALALISFLVVLFTGGIFFVAGGE</sequence>
<name>A0A1Q6FAK3_9BACT</name>
<feature type="transmembrane region" description="Helical" evidence="1">
    <location>
        <begin position="64"/>
        <end position="94"/>
    </location>
</feature>
<dbReference type="GeneID" id="73804018"/>
<evidence type="ECO:0000313" key="3">
    <source>
        <dbReference type="Proteomes" id="UP000187417"/>
    </source>
</evidence>
<proteinExistence type="predicted"/>
<dbReference type="Proteomes" id="UP000187417">
    <property type="component" value="Unassembled WGS sequence"/>
</dbReference>
<protein>
    <submittedName>
        <fullName evidence="2">Uncharacterized protein</fullName>
    </submittedName>
</protein>
<feature type="transmembrane region" description="Helical" evidence="1">
    <location>
        <begin position="6"/>
        <end position="24"/>
    </location>
</feature>
<keyword evidence="1" id="KW-0472">Membrane</keyword>
<gene>
    <name evidence="2" type="ORF">BHV66_02800</name>
</gene>
<dbReference type="EMBL" id="MNQH01000003">
    <property type="protein sequence ID" value="OKY95900.1"/>
    <property type="molecule type" value="Genomic_DNA"/>
</dbReference>
<dbReference type="RefSeq" id="WP_004329923.1">
    <property type="nucleotide sequence ID" value="NZ_BAAFKT010000002.1"/>
</dbReference>
<evidence type="ECO:0000313" key="2">
    <source>
        <dbReference type="EMBL" id="OKY95900.1"/>
    </source>
</evidence>
<organism evidence="2 3">
    <name type="scientific">Alistipes putredinis</name>
    <dbReference type="NCBI Taxonomy" id="28117"/>
    <lineage>
        <taxon>Bacteria</taxon>
        <taxon>Pseudomonadati</taxon>
        <taxon>Bacteroidota</taxon>
        <taxon>Bacteroidia</taxon>
        <taxon>Bacteroidales</taxon>
        <taxon>Rikenellaceae</taxon>
        <taxon>Alistipes</taxon>
    </lineage>
</organism>
<feature type="transmembrane region" description="Helical" evidence="1">
    <location>
        <begin position="31"/>
        <end position="52"/>
    </location>
</feature>
<accession>A0A1Q6FAK3</accession>
<comment type="caution">
    <text evidence="2">The sequence shown here is derived from an EMBL/GenBank/DDBJ whole genome shotgun (WGS) entry which is preliminary data.</text>
</comment>
<keyword evidence="1" id="KW-0812">Transmembrane</keyword>
<reference evidence="2 3" key="1">
    <citation type="journal article" date="2016" name="Nat. Biotechnol.">
        <title>Measurement of bacterial replication rates in microbial communities.</title>
        <authorList>
            <person name="Brown C.T."/>
            <person name="Olm M.R."/>
            <person name="Thomas B.C."/>
            <person name="Banfield J.F."/>
        </authorList>
    </citation>
    <scope>NUCLEOTIDE SEQUENCE [LARGE SCALE GENOMIC DNA]</scope>
    <source>
        <strain evidence="2">CAG:67_53_122</strain>
    </source>
</reference>